<evidence type="ECO:0000313" key="9">
    <source>
        <dbReference type="Proteomes" id="UP001224775"/>
    </source>
</evidence>
<dbReference type="InterPro" id="IPR003107">
    <property type="entry name" value="HAT"/>
</dbReference>
<dbReference type="AlphaFoldDB" id="A0AAD9DDC9"/>
<feature type="region of interest" description="Disordered" evidence="6">
    <location>
        <begin position="83"/>
        <end position="111"/>
    </location>
</feature>
<dbReference type="GO" id="GO:0032040">
    <property type="term" value="C:small-subunit processome"/>
    <property type="evidence" value="ECO:0007669"/>
    <property type="project" value="TreeGrafter"/>
</dbReference>
<dbReference type="Gene3D" id="1.25.40.10">
    <property type="entry name" value="Tetratricopeptide repeat domain"/>
    <property type="match status" value="1"/>
</dbReference>
<dbReference type="Proteomes" id="UP001224775">
    <property type="component" value="Unassembled WGS sequence"/>
</dbReference>
<keyword evidence="5" id="KW-0539">Nucleus</keyword>
<evidence type="ECO:0000256" key="4">
    <source>
        <dbReference type="ARBA" id="ARBA00022737"/>
    </source>
</evidence>
<dbReference type="InterPro" id="IPR011990">
    <property type="entry name" value="TPR-like_helical_dom_sf"/>
</dbReference>
<evidence type="ECO:0000256" key="2">
    <source>
        <dbReference type="ARBA" id="ARBA00010734"/>
    </source>
</evidence>
<reference evidence="8" key="1">
    <citation type="submission" date="2023-06" db="EMBL/GenBank/DDBJ databases">
        <title>Survivors Of The Sea: Transcriptome response of Skeletonema marinoi to long-term dormancy.</title>
        <authorList>
            <person name="Pinder M.I.M."/>
            <person name="Kourtchenko O."/>
            <person name="Robertson E.K."/>
            <person name="Larsson T."/>
            <person name="Maumus F."/>
            <person name="Osuna-Cruz C.M."/>
            <person name="Vancaester E."/>
            <person name="Stenow R."/>
            <person name="Vandepoele K."/>
            <person name="Ploug H."/>
            <person name="Bruchert V."/>
            <person name="Godhe A."/>
            <person name="Topel M."/>
        </authorList>
    </citation>
    <scope>NUCLEOTIDE SEQUENCE</scope>
    <source>
        <strain evidence="8">R05AC</strain>
    </source>
</reference>
<evidence type="ECO:0000313" key="8">
    <source>
        <dbReference type="EMBL" id="KAK1743501.1"/>
    </source>
</evidence>
<keyword evidence="3" id="KW-0698">rRNA processing</keyword>
<feature type="domain" description="U3 small nucleolar RNA-associated protein 6 N-terminal" evidence="7">
    <location>
        <begin position="8"/>
        <end position="86"/>
    </location>
</feature>
<evidence type="ECO:0000256" key="6">
    <source>
        <dbReference type="SAM" id="MobiDB-lite"/>
    </source>
</evidence>
<comment type="similarity">
    <text evidence="2">Belongs to the UTP6 family.</text>
</comment>
<evidence type="ECO:0000256" key="3">
    <source>
        <dbReference type="ARBA" id="ARBA00022552"/>
    </source>
</evidence>
<dbReference type="InterPro" id="IPR013949">
    <property type="entry name" value="Utp6"/>
</dbReference>
<dbReference type="GO" id="GO:0000462">
    <property type="term" value="P:maturation of SSU-rRNA from tricistronic rRNA transcript (SSU-rRNA, 5.8S rRNA, LSU-rRNA)"/>
    <property type="evidence" value="ECO:0007669"/>
    <property type="project" value="InterPro"/>
</dbReference>
<comment type="subcellular location">
    <subcellularLocation>
        <location evidence="1">Nucleus</location>
        <location evidence="1">Nucleolus</location>
    </subcellularLocation>
</comment>
<evidence type="ECO:0000256" key="5">
    <source>
        <dbReference type="ARBA" id="ARBA00023242"/>
    </source>
</evidence>
<dbReference type="PANTHER" id="PTHR23271:SF1">
    <property type="entry name" value="U3 SMALL NUCLEOLAR RNA-ASSOCIATED PROTEIN 6 HOMOLOG"/>
    <property type="match status" value="1"/>
</dbReference>
<dbReference type="EMBL" id="JATAAI010000009">
    <property type="protein sequence ID" value="KAK1743501.1"/>
    <property type="molecule type" value="Genomic_DNA"/>
</dbReference>
<feature type="compositionally biased region" description="Acidic residues" evidence="6">
    <location>
        <begin position="88"/>
        <end position="98"/>
    </location>
</feature>
<dbReference type="GO" id="GO:0030515">
    <property type="term" value="F:snoRNA binding"/>
    <property type="evidence" value="ECO:0007669"/>
    <property type="project" value="InterPro"/>
</dbReference>
<evidence type="ECO:0000256" key="1">
    <source>
        <dbReference type="ARBA" id="ARBA00004604"/>
    </source>
</evidence>
<sequence length="718" mass="82467">MEQVQSILERMVAPLKDLRDRGIFTQEEIHSIVQRRRSSEMTLQRRSGVRKSDYLRYIEEEVLLERLRKLRKQKVLLEMRNKKREAQENDEEEEDDEEPGRRKKHAYQTSGPGDAHIVSHLHFIYQRTLKKFKYPIDVVLNYAQFARDFKSFHMMSRIYAEGLQHHPREEGLWIEAASFEFFGYVAQDYENGPQIGGETSTVMGSSIQNARVLMQRGLRINGKNSQELWLQYFALELHYVQKLRGRREILELGLNKDGLPLEDESEGSDEENDQGKRGVQLPSTLLLPSQIIFKNAIKAIPGNIQFRLRFVETCRMFPQTEQLEQYVMDSVTEDFGESVEGWVARISYADEGCKKRASKRGTGNEDVGFLTVDNEEDEGRPTKKARKEGDPALALIDEALEAVPTPPMYLECARFLRMRIKTLLEGRDEDEIKYLLQSSENSVEAAQRHAEILDGIYLSANENKVSSTSLTLDNADFLLSIGLPAKAEQVLAAASRADIVDASLQLRWSQVSQRMEAAGMKPSSSSVSILRRALRNIPMHDRASYLMVLTELMNQIMITGPPSKPVDEELKALFQKMLLVAQGSEFSARSESKNEETDDEEQNLAAVFLSYFRYTVLNNTSASRSIYTSVLYHSNYGKKCSEMSAVEIQSMKLFYDACIQFEMTNKPSTSKEKNLHKRQLCKLYESAVSCFSSAQNDSRWRKVVDEYRKQLQREKYSL</sequence>
<dbReference type="GO" id="GO:0034388">
    <property type="term" value="C:Pwp2p-containing subcomplex of 90S preribosome"/>
    <property type="evidence" value="ECO:0007669"/>
    <property type="project" value="TreeGrafter"/>
</dbReference>
<comment type="caution">
    <text evidence="8">The sequence shown here is derived from an EMBL/GenBank/DDBJ whole genome shotgun (WGS) entry which is preliminary data.</text>
</comment>
<dbReference type="InterPro" id="IPR055347">
    <property type="entry name" value="UTP6_N"/>
</dbReference>
<accession>A0AAD9DDC9</accession>
<gene>
    <name evidence="8" type="ORF">QTG54_006122</name>
</gene>
<dbReference type="PANTHER" id="PTHR23271">
    <property type="entry name" value="HEPATOCELLULAR CARCINOMA-ASSOCIATED ANTIGEN 66"/>
    <property type="match status" value="1"/>
</dbReference>
<keyword evidence="9" id="KW-1185">Reference proteome</keyword>
<organism evidence="8 9">
    <name type="scientific">Skeletonema marinoi</name>
    <dbReference type="NCBI Taxonomy" id="267567"/>
    <lineage>
        <taxon>Eukaryota</taxon>
        <taxon>Sar</taxon>
        <taxon>Stramenopiles</taxon>
        <taxon>Ochrophyta</taxon>
        <taxon>Bacillariophyta</taxon>
        <taxon>Coscinodiscophyceae</taxon>
        <taxon>Thalassiosirophycidae</taxon>
        <taxon>Thalassiosirales</taxon>
        <taxon>Skeletonemataceae</taxon>
        <taxon>Skeletonema</taxon>
        <taxon>Skeletonema marinoi-dohrnii complex</taxon>
    </lineage>
</organism>
<keyword evidence="4" id="KW-0677">Repeat</keyword>
<evidence type="ECO:0000259" key="7">
    <source>
        <dbReference type="Pfam" id="PF08640"/>
    </source>
</evidence>
<dbReference type="SMART" id="SM00386">
    <property type="entry name" value="HAT"/>
    <property type="match status" value="3"/>
</dbReference>
<dbReference type="Pfam" id="PF08640">
    <property type="entry name" value="U3_assoc_6"/>
    <property type="match status" value="1"/>
</dbReference>
<protein>
    <submittedName>
        <fullName evidence="8">U3 small nucleolar RNA-associated protein 6</fullName>
    </submittedName>
</protein>
<proteinExistence type="inferred from homology"/>
<name>A0AAD9DDC9_9STRA</name>